<accession>A0ACC1LRT8</accession>
<organism evidence="1 2">
    <name type="scientific">Coemansia furcata</name>
    <dbReference type="NCBI Taxonomy" id="417177"/>
    <lineage>
        <taxon>Eukaryota</taxon>
        <taxon>Fungi</taxon>
        <taxon>Fungi incertae sedis</taxon>
        <taxon>Zoopagomycota</taxon>
        <taxon>Kickxellomycotina</taxon>
        <taxon>Kickxellomycetes</taxon>
        <taxon>Kickxellales</taxon>
        <taxon>Kickxellaceae</taxon>
        <taxon>Coemansia</taxon>
    </lineage>
</organism>
<sequence length="182" mass="19414">MDLSELESISVEDATELAEHYTRLAAIYTRIAGASTSPKQTASLLPKESEKPSAPSAAKTGASLSAYMLFAADQRDIIRSENPSLSSQEQIEVISYAWKAASDDLRGAYIERIEKTSGGVASSAEQSTPTPKKRAKRALKDGESTATKKKDNSKPATNGTSKPTKTKAKKVASEDENDTGSE</sequence>
<comment type="caution">
    <text evidence="1">The sequence shown here is derived from an EMBL/GenBank/DDBJ whole genome shotgun (WGS) entry which is preliminary data.</text>
</comment>
<evidence type="ECO:0000313" key="1">
    <source>
        <dbReference type="EMBL" id="KAJ2813991.1"/>
    </source>
</evidence>
<keyword evidence="2" id="KW-1185">Reference proteome</keyword>
<gene>
    <name evidence="1" type="ORF">H4S07_000234</name>
</gene>
<reference evidence="1" key="1">
    <citation type="submission" date="2022-07" db="EMBL/GenBank/DDBJ databases">
        <title>Phylogenomic reconstructions and comparative analyses of Kickxellomycotina fungi.</title>
        <authorList>
            <person name="Reynolds N.K."/>
            <person name="Stajich J.E."/>
            <person name="Barry K."/>
            <person name="Grigoriev I.V."/>
            <person name="Crous P."/>
            <person name="Smith M.E."/>
        </authorList>
    </citation>
    <scope>NUCLEOTIDE SEQUENCE</scope>
    <source>
        <strain evidence="1">CBS 102833</strain>
    </source>
</reference>
<dbReference type="EMBL" id="JANBUP010000009">
    <property type="protein sequence ID" value="KAJ2813991.1"/>
    <property type="molecule type" value="Genomic_DNA"/>
</dbReference>
<name>A0ACC1LRT8_9FUNG</name>
<protein>
    <submittedName>
        <fullName evidence="1">Uncharacterized protein</fullName>
    </submittedName>
</protein>
<dbReference type="Proteomes" id="UP001140096">
    <property type="component" value="Unassembled WGS sequence"/>
</dbReference>
<evidence type="ECO:0000313" key="2">
    <source>
        <dbReference type="Proteomes" id="UP001140096"/>
    </source>
</evidence>
<proteinExistence type="predicted"/>